<evidence type="ECO:0000259" key="2">
    <source>
        <dbReference type="Pfam" id="PF04236"/>
    </source>
</evidence>
<feature type="domain" description="Transposase Tc5 C-terminal" evidence="2">
    <location>
        <begin position="30"/>
        <end position="67"/>
    </location>
</feature>
<reference evidence="3 4" key="1">
    <citation type="submission" date="2019-02" db="EMBL/GenBank/DDBJ databases">
        <authorList>
            <person name="Lehtovirta-Morley E L."/>
        </authorList>
    </citation>
    <scope>NUCLEOTIDE SEQUENCE [LARGE SCALE GENOMIC DNA]</scope>
    <source>
        <strain evidence="3">NFRAN1</strain>
    </source>
</reference>
<gene>
    <name evidence="3" type="ORF">NFRAN_2608</name>
</gene>
<organism evidence="3 4">
    <name type="scientific">Candidatus Nitrosocosmicus franklandianus</name>
    <dbReference type="NCBI Taxonomy" id="1798806"/>
    <lineage>
        <taxon>Archaea</taxon>
        <taxon>Nitrososphaerota</taxon>
        <taxon>Nitrososphaeria</taxon>
        <taxon>Nitrososphaerales</taxon>
        <taxon>Nitrososphaeraceae</taxon>
        <taxon>Candidatus Nitrosocosmicus</taxon>
    </lineage>
</organism>
<dbReference type="Proteomes" id="UP000294299">
    <property type="component" value="Chromosome NFRAN"/>
</dbReference>
<dbReference type="KEGG" id="nfn:NFRAN_2608"/>
<accession>A0A484ICU8</accession>
<name>A0A484ICU8_9ARCH</name>
<dbReference type="EMBL" id="LR216287">
    <property type="protein sequence ID" value="VFJ14930.1"/>
    <property type="molecule type" value="Genomic_DNA"/>
</dbReference>
<dbReference type="Pfam" id="PF04236">
    <property type="entry name" value="Transp_Tc5_C"/>
    <property type="match status" value="1"/>
</dbReference>
<feature type="region of interest" description="Disordered" evidence="1">
    <location>
        <begin position="1"/>
        <end position="28"/>
    </location>
</feature>
<evidence type="ECO:0000313" key="4">
    <source>
        <dbReference type="Proteomes" id="UP000294299"/>
    </source>
</evidence>
<sequence length="77" mass="8646">MIGMSKTSSSSTLVDRYTTGSKNPSISTSVKERESLRCMTEPCSNKVICKCSVCSEYLCYDHAHLHRHSMTNLEILK</sequence>
<dbReference type="SUPFAM" id="SSF118310">
    <property type="entry name" value="AN1-like Zinc finger"/>
    <property type="match status" value="1"/>
</dbReference>
<evidence type="ECO:0000313" key="3">
    <source>
        <dbReference type="EMBL" id="VFJ14930.1"/>
    </source>
</evidence>
<evidence type="ECO:0000256" key="1">
    <source>
        <dbReference type="SAM" id="MobiDB-lite"/>
    </source>
</evidence>
<dbReference type="AlphaFoldDB" id="A0A484ICU8"/>
<proteinExistence type="predicted"/>
<dbReference type="InterPro" id="IPR035896">
    <property type="entry name" value="AN1-like_Znf"/>
</dbReference>
<protein>
    <recommendedName>
        <fullName evidence="2">Transposase Tc5 C-terminal domain-containing protein</fullName>
    </recommendedName>
</protein>
<keyword evidence="4" id="KW-1185">Reference proteome</keyword>
<dbReference type="InterPro" id="IPR007350">
    <property type="entry name" value="Transposase_Tc5_C"/>
</dbReference>